<dbReference type="AlphaFoldDB" id="A0A3P3UB78"/>
<dbReference type="Proteomes" id="UP000267017">
    <property type="component" value="Unassembled WGS sequence"/>
</dbReference>
<gene>
    <name evidence="1" type="primary">thiS</name>
    <name evidence="1" type="ORF">EHV15_30545</name>
</gene>
<dbReference type="Pfam" id="PF02597">
    <property type="entry name" value="ThiS"/>
    <property type="match status" value="1"/>
</dbReference>
<protein>
    <submittedName>
        <fullName evidence="1">Sulfur carrier protein ThiS</fullName>
    </submittedName>
</protein>
<organism evidence="1 2">
    <name type="scientific">Paenibacillus oralis</name>
    <dbReference type="NCBI Taxonomy" id="2490856"/>
    <lineage>
        <taxon>Bacteria</taxon>
        <taxon>Bacillati</taxon>
        <taxon>Bacillota</taxon>
        <taxon>Bacilli</taxon>
        <taxon>Bacillales</taxon>
        <taxon>Paenibacillaceae</taxon>
        <taxon>Paenibacillus</taxon>
    </lineage>
</organism>
<dbReference type="InterPro" id="IPR010035">
    <property type="entry name" value="Thi_S"/>
</dbReference>
<dbReference type="NCBIfam" id="TIGR01683">
    <property type="entry name" value="thiS"/>
    <property type="match status" value="1"/>
</dbReference>
<reference evidence="1 2" key="1">
    <citation type="submission" date="2018-11" db="EMBL/GenBank/DDBJ databases">
        <title>Genome sequencing of Paenibacillus sp. KCOM 3021 (= ChDC PVNT-B20).</title>
        <authorList>
            <person name="Kook J.-K."/>
            <person name="Park S.-N."/>
            <person name="Lim Y.K."/>
        </authorList>
    </citation>
    <scope>NUCLEOTIDE SEQUENCE [LARGE SCALE GENOMIC DNA]</scope>
    <source>
        <strain evidence="1 2">KCOM 3021</strain>
    </source>
</reference>
<proteinExistence type="predicted"/>
<dbReference type="PANTHER" id="PTHR34472">
    <property type="entry name" value="SULFUR CARRIER PROTEIN THIS"/>
    <property type="match status" value="1"/>
</dbReference>
<name>A0A3P3UB78_9BACL</name>
<keyword evidence="2" id="KW-1185">Reference proteome</keyword>
<dbReference type="SUPFAM" id="SSF54285">
    <property type="entry name" value="MoaD/ThiS"/>
    <property type="match status" value="1"/>
</dbReference>
<comment type="caution">
    <text evidence="1">The sequence shown here is derived from an EMBL/GenBank/DDBJ whole genome shotgun (WGS) entry which is preliminary data.</text>
</comment>
<dbReference type="InterPro" id="IPR003749">
    <property type="entry name" value="ThiS/MoaD-like"/>
</dbReference>
<dbReference type="CDD" id="cd00565">
    <property type="entry name" value="Ubl_ThiS"/>
    <property type="match status" value="1"/>
</dbReference>
<dbReference type="Gene3D" id="3.10.20.30">
    <property type="match status" value="1"/>
</dbReference>
<accession>A0A3P3UB78</accession>
<evidence type="ECO:0000313" key="1">
    <source>
        <dbReference type="EMBL" id="RRJ66789.1"/>
    </source>
</evidence>
<dbReference type="InterPro" id="IPR012675">
    <property type="entry name" value="Beta-grasp_dom_sf"/>
</dbReference>
<dbReference type="EMBL" id="RRCN01000001">
    <property type="protein sequence ID" value="RRJ66789.1"/>
    <property type="molecule type" value="Genomic_DNA"/>
</dbReference>
<sequence>MKTLQVHLNGRDTMLREDCVTVDDLLTDSPWNRERILVELNGTVVRKEAYPSTRLSEGDRIELVHFVGGG</sequence>
<evidence type="ECO:0000313" key="2">
    <source>
        <dbReference type="Proteomes" id="UP000267017"/>
    </source>
</evidence>
<dbReference type="PANTHER" id="PTHR34472:SF1">
    <property type="entry name" value="SULFUR CARRIER PROTEIN THIS"/>
    <property type="match status" value="1"/>
</dbReference>
<dbReference type="InterPro" id="IPR016155">
    <property type="entry name" value="Mopterin_synth/thiamin_S_b"/>
</dbReference>
<dbReference type="RefSeq" id="WP_128634574.1">
    <property type="nucleotide sequence ID" value="NZ_RRCN01000001.1"/>
</dbReference>
<dbReference type="OrthoDB" id="9798559at2"/>